<dbReference type="EMBL" id="JAGDYP010000001">
    <property type="protein sequence ID" value="MBO1882862.1"/>
    <property type="molecule type" value="Genomic_DNA"/>
</dbReference>
<feature type="non-terminal residue" evidence="1">
    <location>
        <position position="85"/>
    </location>
</feature>
<gene>
    <name evidence="1" type="ORF">J4N46_00005</name>
</gene>
<name>A0ABS3PU65_9FLAO</name>
<dbReference type="Proteomes" id="UP000681610">
    <property type="component" value="Unassembled WGS sequence"/>
</dbReference>
<reference evidence="1 2" key="1">
    <citation type="submission" date="2021-03" db="EMBL/GenBank/DDBJ databases">
        <title>Isolation and description of Capnocytophaga bilenii sp. nov., a novel Capnocytophaga species, isolated from a gingivitis subject.</title>
        <authorList>
            <person name="Antezack A."/>
            <person name="Monnet-Corti V."/>
            <person name="La Scola B."/>
        </authorList>
    </citation>
    <scope>NUCLEOTIDE SEQUENCE [LARGE SCALE GENOMIC DNA]</scope>
    <source>
        <strain evidence="1 2">Marseille-Q4570</strain>
    </source>
</reference>
<proteinExistence type="predicted"/>
<evidence type="ECO:0000313" key="2">
    <source>
        <dbReference type="Proteomes" id="UP000681610"/>
    </source>
</evidence>
<accession>A0ABS3PU65</accession>
<comment type="caution">
    <text evidence="1">The sequence shown here is derived from an EMBL/GenBank/DDBJ whole genome shotgun (WGS) entry which is preliminary data.</text>
</comment>
<sequence length="85" mass="10024">MELFKGQSLLEFTERFKTDLDCEEYLASIKWEKGYCCRKCGHTKYQVRKDFSRTCNICGDTESPTAGTLFHRLKFGLRKAFFICF</sequence>
<protein>
    <submittedName>
        <fullName evidence="1">Transposase</fullName>
    </submittedName>
</protein>
<evidence type="ECO:0000313" key="1">
    <source>
        <dbReference type="EMBL" id="MBO1882862.1"/>
    </source>
</evidence>
<keyword evidence="2" id="KW-1185">Reference proteome</keyword>
<organism evidence="1 2">
    <name type="scientific">Capnocytophaga bilenii</name>
    <dbReference type="NCBI Taxonomy" id="2819369"/>
    <lineage>
        <taxon>Bacteria</taxon>
        <taxon>Pseudomonadati</taxon>
        <taxon>Bacteroidota</taxon>
        <taxon>Flavobacteriia</taxon>
        <taxon>Flavobacteriales</taxon>
        <taxon>Flavobacteriaceae</taxon>
        <taxon>Capnocytophaga</taxon>
    </lineage>
</organism>